<keyword evidence="4 11" id="KW-0812">Transmembrane</keyword>
<dbReference type="Gene3D" id="4.10.1240.10">
    <property type="entry name" value="GPCR, family 2, extracellular hormone receptor domain"/>
    <property type="match status" value="1"/>
</dbReference>
<evidence type="ECO:0000313" key="15">
    <source>
        <dbReference type="Proteomes" id="UP000826234"/>
    </source>
</evidence>
<dbReference type="InterPro" id="IPR050332">
    <property type="entry name" value="GPCR_2"/>
</dbReference>
<proteinExistence type="inferred from homology"/>
<dbReference type="EMBL" id="JAIPUX010003289">
    <property type="protein sequence ID" value="KAH0621688.1"/>
    <property type="molecule type" value="Genomic_DNA"/>
</dbReference>
<dbReference type="SUPFAM" id="SSF111418">
    <property type="entry name" value="Hormone receptor domain"/>
    <property type="match status" value="1"/>
</dbReference>
<evidence type="ECO:0000256" key="9">
    <source>
        <dbReference type="ARBA" id="ARBA00023180"/>
    </source>
</evidence>
<dbReference type="InterPro" id="IPR036445">
    <property type="entry name" value="GPCR_2_extracell_dom_sf"/>
</dbReference>
<evidence type="ECO:0000256" key="6">
    <source>
        <dbReference type="ARBA" id="ARBA00023040"/>
    </source>
</evidence>
<comment type="subcellular location">
    <subcellularLocation>
        <location evidence="1">Cell membrane</location>
        <topology evidence="1">Multi-pass membrane protein</topology>
    </subcellularLocation>
</comment>
<dbReference type="PANTHER" id="PTHR45620:SF7">
    <property type="entry name" value="PARATHYROID HORMONE 2 RECEPTOR"/>
    <property type="match status" value="1"/>
</dbReference>
<evidence type="ECO:0000256" key="2">
    <source>
        <dbReference type="ARBA" id="ARBA00005314"/>
    </source>
</evidence>
<gene>
    <name evidence="14" type="ORF">JD844_023264</name>
</gene>
<keyword evidence="7 11" id="KW-0472">Membrane</keyword>
<keyword evidence="10" id="KW-0807">Transducer</keyword>
<evidence type="ECO:0000256" key="4">
    <source>
        <dbReference type="ARBA" id="ARBA00022692"/>
    </source>
</evidence>
<feature type="domain" description="G-protein coupled receptors family 2 profile 1" evidence="12">
    <location>
        <begin position="1"/>
        <end position="69"/>
    </location>
</feature>
<evidence type="ECO:0000259" key="12">
    <source>
        <dbReference type="PROSITE" id="PS50227"/>
    </source>
</evidence>
<accession>A0ABQ7SWP6</accession>
<keyword evidence="5 11" id="KW-1133">Transmembrane helix</keyword>
<dbReference type="InterPro" id="IPR000832">
    <property type="entry name" value="GPCR_2_secretin-like"/>
</dbReference>
<evidence type="ECO:0008006" key="16">
    <source>
        <dbReference type="Google" id="ProtNLM"/>
    </source>
</evidence>
<name>A0ABQ7SWP6_PHRPL</name>
<dbReference type="PANTHER" id="PTHR45620">
    <property type="entry name" value="PDF RECEPTOR-LIKE PROTEIN-RELATED"/>
    <property type="match status" value="1"/>
</dbReference>
<dbReference type="PROSITE" id="PS50261">
    <property type="entry name" value="G_PROTEIN_RECEP_F2_4"/>
    <property type="match status" value="1"/>
</dbReference>
<dbReference type="PROSITE" id="PS50227">
    <property type="entry name" value="G_PROTEIN_RECEP_F2_3"/>
    <property type="match status" value="1"/>
</dbReference>
<keyword evidence="8" id="KW-0675">Receptor</keyword>
<evidence type="ECO:0000259" key="13">
    <source>
        <dbReference type="PROSITE" id="PS50261"/>
    </source>
</evidence>
<comment type="similarity">
    <text evidence="2">Belongs to the G-protein coupled receptor 2 family.</text>
</comment>
<evidence type="ECO:0000256" key="7">
    <source>
        <dbReference type="ARBA" id="ARBA00023136"/>
    </source>
</evidence>
<keyword evidence="9" id="KW-0325">Glycoprotein</keyword>
<dbReference type="Pfam" id="PF00002">
    <property type="entry name" value="7tm_2"/>
    <property type="match status" value="1"/>
</dbReference>
<evidence type="ECO:0000313" key="14">
    <source>
        <dbReference type="EMBL" id="KAH0621688.1"/>
    </source>
</evidence>
<dbReference type="Gene3D" id="1.20.1070.10">
    <property type="entry name" value="Rhodopsin 7-helix transmembrane proteins"/>
    <property type="match status" value="1"/>
</dbReference>
<dbReference type="InterPro" id="IPR017981">
    <property type="entry name" value="GPCR_2-like_7TM"/>
</dbReference>
<dbReference type="PRINTS" id="PR00249">
    <property type="entry name" value="GPCRSECRETIN"/>
</dbReference>
<keyword evidence="3" id="KW-1003">Cell membrane</keyword>
<dbReference type="InterPro" id="IPR017983">
    <property type="entry name" value="GPCR_2_secretin-like_CS"/>
</dbReference>
<evidence type="ECO:0000256" key="5">
    <source>
        <dbReference type="ARBA" id="ARBA00022989"/>
    </source>
</evidence>
<reference evidence="14 15" key="1">
    <citation type="journal article" date="2022" name="Gigascience">
        <title>A chromosome-level genome assembly and annotation of the desert horned lizard, Phrynosoma platyrhinos, provides insight into chromosomal rearrangements among reptiles.</title>
        <authorList>
            <person name="Koochekian N."/>
            <person name="Ascanio A."/>
            <person name="Farleigh K."/>
            <person name="Card D.C."/>
            <person name="Schield D.R."/>
            <person name="Castoe T.A."/>
            <person name="Jezkova T."/>
        </authorList>
    </citation>
    <scope>NUCLEOTIDE SEQUENCE [LARGE SCALE GENOMIC DNA]</scope>
    <source>
        <strain evidence="14">NK-2021</strain>
    </source>
</reference>
<dbReference type="InterPro" id="IPR001879">
    <property type="entry name" value="GPCR_2_extracellular_dom"/>
</dbReference>
<feature type="non-terminal residue" evidence="14">
    <location>
        <position position="1"/>
    </location>
</feature>
<dbReference type="Pfam" id="PF02793">
    <property type="entry name" value="HRM"/>
    <property type="match status" value="1"/>
</dbReference>
<dbReference type="SMART" id="SM00008">
    <property type="entry name" value="HormR"/>
    <property type="match status" value="1"/>
</dbReference>
<keyword evidence="6" id="KW-0297">G-protein coupled receptor</keyword>
<evidence type="ECO:0000256" key="11">
    <source>
        <dbReference type="SAM" id="Phobius"/>
    </source>
</evidence>
<feature type="domain" description="G-protein coupled receptors family 2 profile 2" evidence="13">
    <location>
        <begin position="84"/>
        <end position="198"/>
    </location>
</feature>
<evidence type="ECO:0000256" key="8">
    <source>
        <dbReference type="ARBA" id="ARBA00023170"/>
    </source>
</evidence>
<protein>
    <recommendedName>
        <fullName evidence="16">Parathyroid hormone 2 receptor</fullName>
    </recommendedName>
</protein>
<dbReference type="PROSITE" id="PS00649">
    <property type="entry name" value="G_PROTEIN_RECEP_F2_1"/>
    <property type="match status" value="1"/>
</dbReference>
<dbReference type="Proteomes" id="UP000826234">
    <property type="component" value="Unassembled WGS sequence"/>
</dbReference>
<organism evidence="14 15">
    <name type="scientific">Phrynosoma platyrhinos</name>
    <name type="common">Desert horned lizard</name>
    <dbReference type="NCBI Taxonomy" id="52577"/>
    <lineage>
        <taxon>Eukaryota</taxon>
        <taxon>Metazoa</taxon>
        <taxon>Chordata</taxon>
        <taxon>Craniata</taxon>
        <taxon>Vertebrata</taxon>
        <taxon>Euteleostomi</taxon>
        <taxon>Lepidosauria</taxon>
        <taxon>Squamata</taxon>
        <taxon>Bifurcata</taxon>
        <taxon>Unidentata</taxon>
        <taxon>Episquamata</taxon>
        <taxon>Toxicofera</taxon>
        <taxon>Iguania</taxon>
        <taxon>Phrynosomatidae</taxon>
        <taxon>Phrynosomatinae</taxon>
        <taxon>Phrynosoma</taxon>
    </lineage>
</organism>
<evidence type="ECO:0000256" key="1">
    <source>
        <dbReference type="ARBA" id="ARBA00004651"/>
    </source>
</evidence>
<comment type="caution">
    <text evidence="14">The sequence shown here is derived from an EMBL/GenBank/DDBJ whole genome shotgun (WGS) entry which is preliminary data.</text>
</comment>
<feature type="transmembrane region" description="Helical" evidence="11">
    <location>
        <begin position="85"/>
        <end position="106"/>
    </location>
</feature>
<sequence length="198" mass="22611">GDCFPEWDGIICWPRGSAGKTIAVPCPLYIYDFNHKGTAFRHCSSNGSWAYVPSLNRTWSNYSECLHFLQTENSPGKREFFDRLYIMYTVGYSISFSSLAIAIFIIGYFRRLHCTRNYIHLHLFVSFMLRATSIFIKDKVVHTHIGVKELDALGDDLRNIIVAPVTDKSQYVSTSLFLLFPPTYTNGITGKYSLVQPI</sequence>
<evidence type="ECO:0000256" key="10">
    <source>
        <dbReference type="ARBA" id="ARBA00023224"/>
    </source>
</evidence>
<evidence type="ECO:0000256" key="3">
    <source>
        <dbReference type="ARBA" id="ARBA00022475"/>
    </source>
</evidence>
<keyword evidence="15" id="KW-1185">Reference proteome</keyword>